<protein>
    <submittedName>
        <fullName evidence="2">Uncharacterized protein</fullName>
    </submittedName>
</protein>
<organism evidence="2 3">
    <name type="scientific">Cordyceps javanica</name>
    <dbReference type="NCBI Taxonomy" id="43265"/>
    <lineage>
        <taxon>Eukaryota</taxon>
        <taxon>Fungi</taxon>
        <taxon>Dikarya</taxon>
        <taxon>Ascomycota</taxon>
        <taxon>Pezizomycotina</taxon>
        <taxon>Sordariomycetes</taxon>
        <taxon>Hypocreomycetidae</taxon>
        <taxon>Hypocreales</taxon>
        <taxon>Cordycipitaceae</taxon>
        <taxon>Cordyceps</taxon>
    </lineage>
</organism>
<comment type="caution">
    <text evidence="2">The sequence shown here is derived from an EMBL/GenBank/DDBJ whole genome shotgun (WGS) entry which is preliminary data.</text>
</comment>
<evidence type="ECO:0000313" key="3">
    <source>
        <dbReference type="Proteomes" id="UP000315783"/>
    </source>
</evidence>
<dbReference type="Proteomes" id="UP000315783">
    <property type="component" value="Unassembled WGS sequence"/>
</dbReference>
<evidence type="ECO:0000313" key="2">
    <source>
        <dbReference type="EMBL" id="TQV92776.1"/>
    </source>
</evidence>
<sequence>MCRQRPFPRVSGADRVKGPEPPWHTRFKRSMSVWIKHTYKSRCSPRQRPRAFLLPRIKFGWPRPAAVNEVPRCGKRLGQGDSEEATSTAKPACHFQHKRPLMLTGLVGRKS</sequence>
<keyword evidence="3" id="KW-1185">Reference proteome</keyword>
<gene>
    <name evidence="2" type="ORF">IF1G_08700</name>
</gene>
<evidence type="ECO:0000256" key="1">
    <source>
        <dbReference type="SAM" id="MobiDB-lite"/>
    </source>
</evidence>
<dbReference type="EMBL" id="SPUK01000014">
    <property type="protein sequence ID" value="TQV92776.1"/>
    <property type="molecule type" value="Genomic_DNA"/>
</dbReference>
<dbReference type="AlphaFoldDB" id="A0A545UTJ4"/>
<proteinExistence type="predicted"/>
<name>A0A545UTJ4_9HYPO</name>
<feature type="region of interest" description="Disordered" evidence="1">
    <location>
        <begin position="1"/>
        <end position="23"/>
    </location>
</feature>
<accession>A0A545UTJ4</accession>
<reference evidence="2 3" key="1">
    <citation type="journal article" date="2019" name="Appl. Microbiol. Biotechnol.">
        <title>Genome sequence of Isaria javanica and comparative genome analysis insights into family S53 peptidase evolution in fungal entomopathogens.</title>
        <authorList>
            <person name="Lin R."/>
            <person name="Zhang X."/>
            <person name="Xin B."/>
            <person name="Zou M."/>
            <person name="Gao Y."/>
            <person name="Qin F."/>
            <person name="Hu Q."/>
            <person name="Xie B."/>
            <person name="Cheng X."/>
        </authorList>
    </citation>
    <scope>NUCLEOTIDE SEQUENCE [LARGE SCALE GENOMIC DNA]</scope>
    <source>
        <strain evidence="2 3">IJ1G</strain>
    </source>
</reference>